<comment type="caution">
    <text evidence="2">The sequence shown here is derived from an EMBL/GenBank/DDBJ whole genome shotgun (WGS) entry which is preliminary data.</text>
</comment>
<dbReference type="AlphaFoldDB" id="A0ABD0JGL4"/>
<feature type="compositionally biased region" description="Polar residues" evidence="1">
    <location>
        <begin position="110"/>
        <end position="123"/>
    </location>
</feature>
<name>A0ABD0JGL4_9CAEN</name>
<evidence type="ECO:0000256" key="1">
    <source>
        <dbReference type="SAM" id="MobiDB-lite"/>
    </source>
</evidence>
<evidence type="ECO:0000313" key="3">
    <source>
        <dbReference type="Proteomes" id="UP001519460"/>
    </source>
</evidence>
<organism evidence="2 3">
    <name type="scientific">Batillaria attramentaria</name>
    <dbReference type="NCBI Taxonomy" id="370345"/>
    <lineage>
        <taxon>Eukaryota</taxon>
        <taxon>Metazoa</taxon>
        <taxon>Spiralia</taxon>
        <taxon>Lophotrochozoa</taxon>
        <taxon>Mollusca</taxon>
        <taxon>Gastropoda</taxon>
        <taxon>Caenogastropoda</taxon>
        <taxon>Sorbeoconcha</taxon>
        <taxon>Cerithioidea</taxon>
        <taxon>Batillariidae</taxon>
        <taxon>Batillaria</taxon>
    </lineage>
</organism>
<gene>
    <name evidence="2" type="ORF">BaRGS_00034749</name>
</gene>
<accession>A0ABD0JGL4</accession>
<dbReference type="Proteomes" id="UP001519460">
    <property type="component" value="Unassembled WGS sequence"/>
</dbReference>
<evidence type="ECO:0000313" key="2">
    <source>
        <dbReference type="EMBL" id="KAK7473980.1"/>
    </source>
</evidence>
<sequence>MEALLQDRRDVLAYCLLMFLLTVNIFQFSQGKTIQETCWGSAVRMGIRHDLKDHMDLQPVRYKCNQKSLEASQLKPMLCRPPSPCRDETRAHTDQFTDRFESEQNRTREAWSNSPVPQHTTLPNSFQCVTVQRHRSLRSAGPYSRSVTSVSQFCES</sequence>
<protein>
    <submittedName>
        <fullName evidence="2">Uncharacterized protein</fullName>
    </submittedName>
</protein>
<proteinExistence type="predicted"/>
<feature type="region of interest" description="Disordered" evidence="1">
    <location>
        <begin position="99"/>
        <end position="123"/>
    </location>
</feature>
<reference evidence="2 3" key="1">
    <citation type="journal article" date="2023" name="Sci. Data">
        <title>Genome assembly of the Korean intertidal mud-creeper Batillaria attramentaria.</title>
        <authorList>
            <person name="Patra A.K."/>
            <person name="Ho P.T."/>
            <person name="Jun S."/>
            <person name="Lee S.J."/>
            <person name="Kim Y."/>
            <person name="Won Y.J."/>
        </authorList>
    </citation>
    <scope>NUCLEOTIDE SEQUENCE [LARGE SCALE GENOMIC DNA]</scope>
    <source>
        <strain evidence="2">Wonlab-2016</strain>
    </source>
</reference>
<dbReference type="EMBL" id="JACVVK020000451">
    <property type="protein sequence ID" value="KAK7473980.1"/>
    <property type="molecule type" value="Genomic_DNA"/>
</dbReference>
<keyword evidence="3" id="KW-1185">Reference proteome</keyword>
<feature type="compositionally biased region" description="Basic and acidic residues" evidence="1">
    <location>
        <begin position="99"/>
        <end position="109"/>
    </location>
</feature>